<proteinExistence type="inferred from homology"/>
<protein>
    <submittedName>
        <fullName evidence="4">PCI-domain-containing protein</fullName>
    </submittedName>
</protein>
<dbReference type="GO" id="GO:0008541">
    <property type="term" value="C:proteasome regulatory particle, lid subcomplex"/>
    <property type="evidence" value="ECO:0007669"/>
    <property type="project" value="UniProtKB-ARBA"/>
</dbReference>
<keyword evidence="5" id="KW-1185">Reference proteome</keyword>
<dbReference type="AlphaFoldDB" id="A0A1B7TDI3"/>
<comment type="similarity">
    <text evidence="1">Belongs to the proteasome subunit S9 family.</text>
</comment>
<accession>A0A1B7TDI3</accession>
<dbReference type="PROSITE" id="PS50250">
    <property type="entry name" value="PCI"/>
    <property type="match status" value="1"/>
</dbReference>
<name>A0A1B7TDI3_9ASCO</name>
<dbReference type="InterPro" id="IPR036390">
    <property type="entry name" value="WH_DNA-bd_sf"/>
</dbReference>
<dbReference type="Pfam" id="PF18055">
    <property type="entry name" value="RPN6_N"/>
    <property type="match status" value="1"/>
</dbReference>
<dbReference type="SMART" id="SM00088">
    <property type="entry name" value="PINT"/>
    <property type="match status" value="1"/>
</dbReference>
<dbReference type="OrthoDB" id="1418352at2759"/>
<sequence>KEKIIVLLGELYCVNNQYDELSRLLLQSQTVIYDNFKSKLSKILKRLIEFFNINNQNRELQINTIELMIEFANEKQRKFWANTLLIELATLQFHNKNYRLSLEILQKKLISSFKKLDDKSSLVDLYILEFKNYYQLKNFVKAKNSLISCKTIIQSVYVSNLIVSELDMLNGIIFCENKDYQTAYSYFYESFNNYYEEYIKLLASKTDKSQDKLYEVKTSKIYQILLSLLKYMILCKIMANKVDEIQSIYSLQAFRDTFKDTKELNFIKDVVKAYNDNSLLEFNKILSTNNTVQDDLILKHLTILYDILLTNNLIKIIKPFDCIEVQHISNLIGMPYKDIELKISQLILDGKIIGKLNQDLGYLYIFDNLKEDTIYEQGSGLITELNQVLEKLYEKASVL</sequence>
<dbReference type="InterPro" id="IPR040773">
    <property type="entry name" value="Rpn6_N"/>
</dbReference>
<evidence type="ECO:0000259" key="3">
    <source>
        <dbReference type="PROSITE" id="PS50250"/>
    </source>
</evidence>
<feature type="non-terminal residue" evidence="4">
    <location>
        <position position="399"/>
    </location>
</feature>
<evidence type="ECO:0000256" key="1">
    <source>
        <dbReference type="ARBA" id="ARBA00007454"/>
    </source>
</evidence>
<evidence type="ECO:0000313" key="4">
    <source>
        <dbReference type="EMBL" id="OBA26819.1"/>
    </source>
</evidence>
<keyword evidence="2" id="KW-0647">Proteasome</keyword>
<dbReference type="EMBL" id="LXPE01000013">
    <property type="protein sequence ID" value="OBA26819.1"/>
    <property type="molecule type" value="Genomic_DNA"/>
</dbReference>
<dbReference type="SMART" id="SM00753">
    <property type="entry name" value="PAM"/>
    <property type="match status" value="1"/>
</dbReference>
<dbReference type="InterPro" id="IPR000717">
    <property type="entry name" value="PCI_dom"/>
</dbReference>
<dbReference type="Pfam" id="PF01399">
    <property type="entry name" value="PCI"/>
    <property type="match status" value="1"/>
</dbReference>
<dbReference type="PANTHER" id="PTHR10678">
    <property type="entry name" value="26S PROTEASOME NON-ATPASE REGULATORY SUBUNIT 11/COP9 SIGNALOSOME COMPLEX SUBUNIT 2"/>
    <property type="match status" value="1"/>
</dbReference>
<feature type="domain" description="PCI" evidence="3">
    <location>
        <begin position="190"/>
        <end position="370"/>
    </location>
</feature>
<evidence type="ECO:0000256" key="2">
    <source>
        <dbReference type="ARBA" id="ARBA00022942"/>
    </source>
</evidence>
<comment type="caution">
    <text evidence="4">The sequence shown here is derived from an EMBL/GenBank/DDBJ whole genome shotgun (WGS) entry which is preliminary data.</text>
</comment>
<dbReference type="InterPro" id="IPR050871">
    <property type="entry name" value="26S_Proteasome/COP9_Components"/>
</dbReference>
<dbReference type="SUPFAM" id="SSF46785">
    <property type="entry name" value="Winged helix' DNA-binding domain"/>
    <property type="match status" value="1"/>
</dbReference>
<dbReference type="Gene3D" id="1.25.40.570">
    <property type="match status" value="1"/>
</dbReference>
<gene>
    <name evidence="4" type="ORF">HANVADRAFT_16803</name>
</gene>
<reference evidence="5" key="1">
    <citation type="journal article" date="2016" name="Proc. Natl. Acad. Sci. U.S.A.">
        <title>Comparative genomics of biotechnologically important yeasts.</title>
        <authorList>
            <person name="Riley R."/>
            <person name="Haridas S."/>
            <person name="Wolfe K.H."/>
            <person name="Lopes M.R."/>
            <person name="Hittinger C.T."/>
            <person name="Goeker M."/>
            <person name="Salamov A.A."/>
            <person name="Wisecaver J.H."/>
            <person name="Long T.M."/>
            <person name="Calvey C.H."/>
            <person name="Aerts A.L."/>
            <person name="Barry K.W."/>
            <person name="Choi C."/>
            <person name="Clum A."/>
            <person name="Coughlan A.Y."/>
            <person name="Deshpande S."/>
            <person name="Douglass A.P."/>
            <person name="Hanson S.J."/>
            <person name="Klenk H.-P."/>
            <person name="LaButti K.M."/>
            <person name="Lapidus A."/>
            <person name="Lindquist E.A."/>
            <person name="Lipzen A.M."/>
            <person name="Meier-Kolthoff J.P."/>
            <person name="Ohm R.A."/>
            <person name="Otillar R.P."/>
            <person name="Pangilinan J.L."/>
            <person name="Peng Y."/>
            <person name="Rokas A."/>
            <person name="Rosa C.A."/>
            <person name="Scheuner C."/>
            <person name="Sibirny A.A."/>
            <person name="Slot J.C."/>
            <person name="Stielow J.B."/>
            <person name="Sun H."/>
            <person name="Kurtzman C.P."/>
            <person name="Blackwell M."/>
            <person name="Grigoriev I.V."/>
            <person name="Jeffries T.W."/>
        </authorList>
    </citation>
    <scope>NUCLEOTIDE SEQUENCE [LARGE SCALE GENOMIC DNA]</scope>
    <source>
        <strain evidence="5">NRRL Y-1626</strain>
    </source>
</reference>
<organism evidence="4 5">
    <name type="scientific">Hanseniaspora valbyensis NRRL Y-1626</name>
    <dbReference type="NCBI Taxonomy" id="766949"/>
    <lineage>
        <taxon>Eukaryota</taxon>
        <taxon>Fungi</taxon>
        <taxon>Dikarya</taxon>
        <taxon>Ascomycota</taxon>
        <taxon>Saccharomycotina</taxon>
        <taxon>Saccharomycetes</taxon>
        <taxon>Saccharomycodales</taxon>
        <taxon>Saccharomycodaceae</taxon>
        <taxon>Hanseniaspora</taxon>
    </lineage>
</organism>
<dbReference type="Proteomes" id="UP000092321">
    <property type="component" value="Unassembled WGS sequence"/>
</dbReference>
<feature type="non-terminal residue" evidence="4">
    <location>
        <position position="1"/>
    </location>
</feature>
<evidence type="ECO:0000313" key="5">
    <source>
        <dbReference type="Proteomes" id="UP000092321"/>
    </source>
</evidence>